<reference evidence="1 2" key="1">
    <citation type="submission" date="2020-02" db="EMBL/GenBank/DDBJ databases">
        <title>Acidophilic actinobacteria isolated from forest soil.</title>
        <authorList>
            <person name="Golinska P."/>
        </authorList>
    </citation>
    <scope>NUCLEOTIDE SEQUENCE [LARGE SCALE GENOMIC DNA]</scope>
    <source>
        <strain evidence="1 2">NL8</strain>
    </source>
</reference>
<evidence type="ECO:0000313" key="2">
    <source>
        <dbReference type="Proteomes" id="UP000730482"/>
    </source>
</evidence>
<name>A0ABS5KLL5_9ACTN</name>
<sequence length="101" mass="10847">MAESAKDRILKRVNEEGHTDSYGTLLYLAAVMGFDPTALGPESSVELTVWSGHFDGLRASLLCLAMYERGIEPKKAAEVVNQHIADAMVDLGPDGNAGEAR</sequence>
<keyword evidence="2" id="KW-1185">Reference proteome</keyword>
<accession>A0ABS5KLL5</accession>
<organism evidence="1 2">
    <name type="scientific">Catenulispora pinistramenti</name>
    <dbReference type="NCBI Taxonomy" id="2705254"/>
    <lineage>
        <taxon>Bacteria</taxon>
        <taxon>Bacillati</taxon>
        <taxon>Actinomycetota</taxon>
        <taxon>Actinomycetes</taxon>
        <taxon>Catenulisporales</taxon>
        <taxon>Catenulisporaceae</taxon>
        <taxon>Catenulispora</taxon>
    </lineage>
</organism>
<protein>
    <submittedName>
        <fullName evidence="1">Uncharacterized protein</fullName>
    </submittedName>
</protein>
<dbReference type="EMBL" id="JAAFYZ010000020">
    <property type="protein sequence ID" value="MBS2546920.1"/>
    <property type="molecule type" value="Genomic_DNA"/>
</dbReference>
<evidence type="ECO:0000313" key="1">
    <source>
        <dbReference type="EMBL" id="MBS2546920.1"/>
    </source>
</evidence>
<dbReference type="Proteomes" id="UP000730482">
    <property type="component" value="Unassembled WGS sequence"/>
</dbReference>
<dbReference type="RefSeq" id="WP_212008550.1">
    <property type="nucleotide sequence ID" value="NZ_JAAFYZ010000020.1"/>
</dbReference>
<proteinExistence type="predicted"/>
<gene>
    <name evidence="1" type="ORF">KGQ19_08555</name>
</gene>
<comment type="caution">
    <text evidence="1">The sequence shown here is derived from an EMBL/GenBank/DDBJ whole genome shotgun (WGS) entry which is preliminary data.</text>
</comment>